<comment type="caution">
    <text evidence="4">The sequence shown here is derived from an EMBL/GenBank/DDBJ whole genome shotgun (WGS) entry which is preliminary data.</text>
</comment>
<dbReference type="Gene3D" id="3.90.1150.10">
    <property type="entry name" value="Aspartate Aminotransferase, domain 1"/>
    <property type="match status" value="1"/>
</dbReference>
<gene>
    <name evidence="4" type="ORF">FMM80_09770</name>
</gene>
<dbReference type="Proteomes" id="UP000474104">
    <property type="component" value="Unassembled WGS sequence"/>
</dbReference>
<dbReference type="InterPro" id="IPR015424">
    <property type="entry name" value="PyrdxlP-dep_Trfase"/>
</dbReference>
<accession>A0A9X5CA64</accession>
<evidence type="ECO:0000256" key="1">
    <source>
        <dbReference type="PIRSR" id="PIRSR000390-1"/>
    </source>
</evidence>
<dbReference type="GO" id="GO:0008483">
    <property type="term" value="F:transaminase activity"/>
    <property type="evidence" value="ECO:0007669"/>
    <property type="project" value="UniProtKB-KW"/>
</dbReference>
<feature type="active site" description="Proton acceptor" evidence="1">
    <location>
        <position position="232"/>
    </location>
</feature>
<dbReference type="InterPro" id="IPR015421">
    <property type="entry name" value="PyrdxlP-dep_Trfase_major"/>
</dbReference>
<feature type="modified residue" description="N6-(pyridoxal phosphate)lysine" evidence="2">
    <location>
        <position position="232"/>
    </location>
</feature>
<dbReference type="RefSeq" id="WP_004072726.1">
    <property type="nucleotide sequence ID" value="NZ_VIRB01000061.1"/>
</dbReference>
<comment type="similarity">
    <text evidence="3">Belongs to the DegT/DnrJ/EryC1 family.</text>
</comment>
<organism evidence="4 5">
    <name type="scientific">Schaedlerella arabinosiphila</name>
    <dbReference type="NCBI Taxonomy" id="2044587"/>
    <lineage>
        <taxon>Bacteria</taxon>
        <taxon>Bacillati</taxon>
        <taxon>Bacillota</taxon>
        <taxon>Clostridia</taxon>
        <taxon>Lachnospirales</taxon>
        <taxon>Lachnospiraceae</taxon>
        <taxon>Schaedlerella</taxon>
    </lineage>
</organism>
<name>A0A9X5CA64_9FIRM</name>
<dbReference type="InterPro" id="IPR015422">
    <property type="entry name" value="PyrdxlP-dep_Trfase_small"/>
</dbReference>
<dbReference type="InterPro" id="IPR000653">
    <property type="entry name" value="DegT/StrS_aminotransferase"/>
</dbReference>
<dbReference type="EMBL" id="VIRB01000061">
    <property type="protein sequence ID" value="NDO68952.1"/>
    <property type="molecule type" value="Genomic_DNA"/>
</dbReference>
<dbReference type="Gene3D" id="3.40.640.10">
    <property type="entry name" value="Type I PLP-dependent aspartate aminotransferase-like (Major domain)"/>
    <property type="match status" value="1"/>
</dbReference>
<keyword evidence="4" id="KW-0032">Aminotransferase</keyword>
<dbReference type="OrthoDB" id="9810913at2"/>
<dbReference type="Pfam" id="PF01041">
    <property type="entry name" value="DegT_DnrJ_EryC1"/>
    <property type="match status" value="1"/>
</dbReference>
<protein>
    <submittedName>
        <fullName evidence="4">Aminotransferase DegT</fullName>
    </submittedName>
</protein>
<reference evidence="4 5" key="1">
    <citation type="submission" date="2019-07" db="EMBL/GenBank/DDBJ databases">
        <title>Draft genome sequences of 15 bacterial species constituting the stable defined intestinal microbiota of the GM15 gnotobiotic mouse model.</title>
        <authorList>
            <person name="Elie C."/>
            <person name="Mathieu A."/>
            <person name="Saliou A."/>
            <person name="Darnaud M."/>
            <person name="Leulier F."/>
            <person name="Tamellini A."/>
        </authorList>
    </citation>
    <scope>NUCLEOTIDE SEQUENCE [LARGE SCALE GENOMIC DNA]</scope>
    <source>
        <strain evidence="5">ASF 502</strain>
    </source>
</reference>
<dbReference type="AlphaFoldDB" id="A0A9X5CA64"/>
<dbReference type="PANTHER" id="PTHR30244">
    <property type="entry name" value="TRANSAMINASE"/>
    <property type="match status" value="1"/>
</dbReference>
<dbReference type="GO" id="GO:0030170">
    <property type="term" value="F:pyridoxal phosphate binding"/>
    <property type="evidence" value="ECO:0007669"/>
    <property type="project" value="TreeGrafter"/>
</dbReference>
<proteinExistence type="inferred from homology"/>
<evidence type="ECO:0000313" key="5">
    <source>
        <dbReference type="Proteomes" id="UP000474104"/>
    </source>
</evidence>
<evidence type="ECO:0000256" key="3">
    <source>
        <dbReference type="RuleBase" id="RU004508"/>
    </source>
</evidence>
<dbReference type="CDD" id="cd00616">
    <property type="entry name" value="AHBA_syn"/>
    <property type="match status" value="1"/>
</dbReference>
<evidence type="ECO:0000313" key="4">
    <source>
        <dbReference type="EMBL" id="NDO68952.1"/>
    </source>
</evidence>
<sequence>MDFFSDFRFAGIEKLPAKVWLSSPTMHGDEQRWVDEAIQTNWVSTVGANINEVEKKVAAKVGRRYAVALSTGTAALHLAIKLCGEKLYGQQQVGHGALEGHRVFASDITFGATVNPICYEGGIPVFIDTEYDTWNIDPVALEKAFELYPEVRLVVVVNLYGTPGKIDELKRICDAHGALIVEDAAESFGAMYHVKKSSPYYLSTIGVEDKDEKWVQTGCFGYVSVLSGNGNKIITGSSGGFLLTDSLEDANKVRKWSTQSREDADWYQHEELGYNYRMSNIIAGILRGQLPYLEEHIDQKKAIYEKYREGLKDLPVKMNPYDMEKFAPNFWLSCITINPDAMCQTVRGEKDELWITETGKSCPGEILAAIAAINAEGRPIWKPMHMQPIYRMHGFVTRDGNGRGRSNAYIKCSGVDVGVDIFERGLCLPSDNKMTAEQQDVIIDIIHRCFR</sequence>
<keyword evidence="2 3" id="KW-0663">Pyridoxal phosphate</keyword>
<keyword evidence="4" id="KW-0808">Transferase</keyword>
<dbReference type="GO" id="GO:0000271">
    <property type="term" value="P:polysaccharide biosynthetic process"/>
    <property type="evidence" value="ECO:0007669"/>
    <property type="project" value="TreeGrafter"/>
</dbReference>
<dbReference type="SUPFAM" id="SSF53383">
    <property type="entry name" value="PLP-dependent transferases"/>
    <property type="match status" value="1"/>
</dbReference>
<evidence type="ECO:0000256" key="2">
    <source>
        <dbReference type="PIRSR" id="PIRSR000390-2"/>
    </source>
</evidence>
<dbReference type="PANTHER" id="PTHR30244:SF34">
    <property type="entry name" value="DTDP-4-AMINO-4,6-DIDEOXYGALACTOSE TRANSAMINASE"/>
    <property type="match status" value="1"/>
</dbReference>